<evidence type="ECO:0000256" key="1">
    <source>
        <dbReference type="SAM" id="Phobius"/>
    </source>
</evidence>
<dbReference type="EMBL" id="QUMX01000013">
    <property type="protein sequence ID" value="REG46973.1"/>
    <property type="molecule type" value="Genomic_DNA"/>
</dbReference>
<keyword evidence="1" id="KW-0472">Membrane</keyword>
<accession>A0AAQ0HHY0</accession>
<protein>
    <submittedName>
        <fullName evidence="2">Uncharacterized protein</fullName>
    </submittedName>
</protein>
<name>A0AAQ0HHY0_PARVE</name>
<reference evidence="2 3" key="1">
    <citation type="submission" date="2018-08" db="EMBL/GenBank/DDBJ databases">
        <title>Genomic Encyclopedia of Archaeal and Bacterial Type Strains, Phase II (KMG-II): from individual species to whole genera.</title>
        <authorList>
            <person name="Goeker M."/>
        </authorList>
    </citation>
    <scope>NUCLEOTIDE SEQUENCE [LARGE SCALE GENOMIC DNA]</scope>
    <source>
        <strain evidence="2 3">DSM 582</strain>
    </source>
</reference>
<proteinExistence type="predicted"/>
<keyword evidence="1" id="KW-1133">Transmembrane helix</keyword>
<dbReference type="AlphaFoldDB" id="A0AAQ0HHY0"/>
<feature type="transmembrane region" description="Helical" evidence="1">
    <location>
        <begin position="52"/>
        <end position="72"/>
    </location>
</feature>
<dbReference type="Proteomes" id="UP000256794">
    <property type="component" value="Unassembled WGS sequence"/>
</dbReference>
<keyword evidence="3" id="KW-1185">Reference proteome</keyword>
<sequence>MANSTNMAVALATIFGQTLTSVEGLSRALKQAGLRTDGGKGRGASNMVGQDTFNLAIVLAAGVGMTAAPAFVRNVIDMELKSGALLQGEQVLWAPGNQPPRGSTLGLMKQDLLPGVEVTSTLGAFMGNWIDGLFDATLPWKEEGVARLEVGLSGPWADFVLEWSGNRLELGFAAQGADPSAEPEWERRLILRGNLFRKLVQIVEA</sequence>
<organism evidence="2 3">
    <name type="scientific">Paracoccus versutus</name>
    <name type="common">Thiobacillus versutus</name>
    <dbReference type="NCBI Taxonomy" id="34007"/>
    <lineage>
        <taxon>Bacteria</taxon>
        <taxon>Pseudomonadati</taxon>
        <taxon>Pseudomonadota</taxon>
        <taxon>Alphaproteobacteria</taxon>
        <taxon>Rhodobacterales</taxon>
        <taxon>Paracoccaceae</taxon>
        <taxon>Paracoccus</taxon>
    </lineage>
</organism>
<comment type="caution">
    <text evidence="2">The sequence shown here is derived from an EMBL/GenBank/DDBJ whole genome shotgun (WGS) entry which is preliminary data.</text>
</comment>
<keyword evidence="1" id="KW-0812">Transmembrane</keyword>
<dbReference type="RefSeq" id="WP_243700175.1">
    <property type="nucleotide sequence ID" value="NZ_CP035284.1"/>
</dbReference>
<evidence type="ECO:0000313" key="2">
    <source>
        <dbReference type="EMBL" id="REG46973.1"/>
    </source>
</evidence>
<evidence type="ECO:0000313" key="3">
    <source>
        <dbReference type="Proteomes" id="UP000256794"/>
    </source>
</evidence>
<gene>
    <name evidence="2" type="ORF">ATH84_1013102</name>
</gene>